<dbReference type="GO" id="GO:0005829">
    <property type="term" value="C:cytosol"/>
    <property type="evidence" value="ECO:0007669"/>
    <property type="project" value="TreeGrafter"/>
</dbReference>
<dbReference type="GO" id="GO:0006529">
    <property type="term" value="P:asparagine biosynthetic process"/>
    <property type="evidence" value="ECO:0007669"/>
    <property type="project" value="TreeGrafter"/>
</dbReference>
<evidence type="ECO:0000313" key="5">
    <source>
        <dbReference type="RefSeq" id="XP_039127022.1"/>
    </source>
</evidence>
<gene>
    <name evidence="5" type="primary">LOC120263210</name>
</gene>
<protein>
    <submittedName>
        <fullName evidence="5">Asparagine synthetase [glutamine-hydrolyzing] 2-like</fullName>
    </submittedName>
</protein>
<dbReference type="RefSeq" id="XP_039127022.1">
    <property type="nucleotide sequence ID" value="XM_039271088.1"/>
</dbReference>
<keyword evidence="2" id="KW-0067">ATP-binding</keyword>
<sequence length="213" mass="24097">MNSERKLLKEAKEGCVAKGSGVCIGDSMANGDMNHRRSSRQIQGRKHSKLCHRGPDWSGIHCYQDCYLAHHRLPIVDPASGDQLLYNEDKTIVVTVNMEIYNHSELRAKLKNHQFRSSSDCEVIAHLYEEYGEDCVDMLDGMFSFVLLDTRDKSFIAAHDAIGIIPLYVGWGLDGSTWFASEKKDLSDDCERFMSFLPGHIYSSKNGEFLKLS</sequence>
<evidence type="ECO:0000256" key="1">
    <source>
        <dbReference type="ARBA" id="ARBA00022741"/>
    </source>
</evidence>
<dbReference type="GO" id="GO:0005524">
    <property type="term" value="F:ATP binding"/>
    <property type="evidence" value="ECO:0007669"/>
    <property type="project" value="UniProtKB-KW"/>
</dbReference>
<dbReference type="InterPro" id="IPR050795">
    <property type="entry name" value="Asn_Synthetase"/>
</dbReference>
<evidence type="ECO:0000313" key="4">
    <source>
        <dbReference type="Proteomes" id="UP001515500"/>
    </source>
</evidence>
<organism evidence="4 5">
    <name type="scientific">Dioscorea cayennensis subsp. rotundata</name>
    <name type="common">White Guinea yam</name>
    <name type="synonym">Dioscorea rotundata</name>
    <dbReference type="NCBI Taxonomy" id="55577"/>
    <lineage>
        <taxon>Eukaryota</taxon>
        <taxon>Viridiplantae</taxon>
        <taxon>Streptophyta</taxon>
        <taxon>Embryophyta</taxon>
        <taxon>Tracheophyta</taxon>
        <taxon>Spermatophyta</taxon>
        <taxon>Magnoliopsida</taxon>
        <taxon>Liliopsida</taxon>
        <taxon>Dioscoreales</taxon>
        <taxon>Dioscoreaceae</taxon>
        <taxon>Dioscorea</taxon>
    </lineage>
</organism>
<evidence type="ECO:0000259" key="3">
    <source>
        <dbReference type="PROSITE" id="PS51278"/>
    </source>
</evidence>
<evidence type="ECO:0000256" key="2">
    <source>
        <dbReference type="ARBA" id="ARBA00022840"/>
    </source>
</evidence>
<accession>A0AB40BI05</accession>
<dbReference type="PANTHER" id="PTHR11772">
    <property type="entry name" value="ASPARAGINE SYNTHETASE"/>
    <property type="match status" value="1"/>
</dbReference>
<reference evidence="5" key="1">
    <citation type="submission" date="2025-08" db="UniProtKB">
        <authorList>
            <consortium name="RefSeq"/>
        </authorList>
    </citation>
    <scope>IDENTIFICATION</scope>
</reference>
<dbReference type="PANTHER" id="PTHR11772:SF2">
    <property type="entry name" value="ASPARAGINE SYNTHETASE [GLUTAMINE-HYDROLYZING]"/>
    <property type="match status" value="1"/>
</dbReference>
<feature type="domain" description="Glutamine amidotransferase type-2" evidence="3">
    <location>
        <begin position="23"/>
        <end position="207"/>
    </location>
</feature>
<proteinExistence type="predicted"/>
<keyword evidence="1" id="KW-0547">Nucleotide-binding</keyword>
<name>A0AB40BI05_DIOCR</name>
<dbReference type="InterPro" id="IPR017932">
    <property type="entry name" value="GATase_2_dom"/>
</dbReference>
<keyword evidence="4" id="KW-1185">Reference proteome</keyword>
<dbReference type="AlphaFoldDB" id="A0AB40BI05"/>
<dbReference type="PROSITE" id="PS51278">
    <property type="entry name" value="GATASE_TYPE_2"/>
    <property type="match status" value="1"/>
</dbReference>
<dbReference type="GeneID" id="120263210"/>
<dbReference type="SUPFAM" id="SSF56235">
    <property type="entry name" value="N-terminal nucleophile aminohydrolases (Ntn hydrolases)"/>
    <property type="match status" value="1"/>
</dbReference>
<dbReference type="InterPro" id="IPR029055">
    <property type="entry name" value="Ntn_hydrolases_N"/>
</dbReference>
<dbReference type="Gene3D" id="3.60.20.10">
    <property type="entry name" value="Glutamine Phosphoribosylpyrophosphate, subunit 1, domain 1"/>
    <property type="match status" value="1"/>
</dbReference>
<dbReference type="GO" id="GO:0004066">
    <property type="term" value="F:asparagine synthase (glutamine-hydrolyzing) activity"/>
    <property type="evidence" value="ECO:0007669"/>
    <property type="project" value="TreeGrafter"/>
</dbReference>
<dbReference type="Pfam" id="PF13537">
    <property type="entry name" value="GATase_7"/>
    <property type="match status" value="1"/>
</dbReference>
<dbReference type="Proteomes" id="UP001515500">
    <property type="component" value="Chromosome 6"/>
</dbReference>
<dbReference type="InterPro" id="IPR033738">
    <property type="entry name" value="AsnB_N"/>
</dbReference>
<dbReference type="CDD" id="cd00712">
    <property type="entry name" value="AsnB"/>
    <property type="match status" value="1"/>
</dbReference>